<keyword evidence="3" id="KW-1185">Reference proteome</keyword>
<evidence type="ECO:0000256" key="1">
    <source>
        <dbReference type="SAM" id="MobiDB-lite"/>
    </source>
</evidence>
<dbReference type="Proteomes" id="UP000689967">
    <property type="component" value="Unassembled WGS sequence"/>
</dbReference>
<organism evidence="2 3">
    <name type="scientific">Falsiroseomonas oleicola</name>
    <dbReference type="NCBI Taxonomy" id="2801474"/>
    <lineage>
        <taxon>Bacteria</taxon>
        <taxon>Pseudomonadati</taxon>
        <taxon>Pseudomonadota</taxon>
        <taxon>Alphaproteobacteria</taxon>
        <taxon>Acetobacterales</taxon>
        <taxon>Roseomonadaceae</taxon>
        <taxon>Falsiroseomonas</taxon>
    </lineage>
</organism>
<protein>
    <submittedName>
        <fullName evidence="2">Uncharacterized protein</fullName>
    </submittedName>
</protein>
<gene>
    <name evidence="2" type="ORF">JJQ90_06355</name>
</gene>
<reference evidence="2 3" key="1">
    <citation type="submission" date="2021-01" db="EMBL/GenBank/DDBJ databases">
        <title>Roseomonas sp. nov, a bacterium isolated from an oil production mixture in Yumen Oilfield.</title>
        <authorList>
            <person name="Wu D."/>
        </authorList>
    </citation>
    <scope>NUCLEOTIDE SEQUENCE [LARGE SCALE GENOMIC DNA]</scope>
    <source>
        <strain evidence="2 3">ROY-5-3</strain>
    </source>
</reference>
<dbReference type="EMBL" id="JAERQM010000001">
    <property type="protein sequence ID" value="MBU8543319.1"/>
    <property type="molecule type" value="Genomic_DNA"/>
</dbReference>
<comment type="caution">
    <text evidence="2">The sequence shown here is derived from an EMBL/GenBank/DDBJ whole genome shotgun (WGS) entry which is preliminary data.</text>
</comment>
<sequence length="63" mass="6859">MRHIRRAAVTGLLAVWLAPLSQVAEARSARVLAAEQPCLQMMEEEPERVAMPQRPTPPGDPAG</sequence>
<proteinExistence type="predicted"/>
<evidence type="ECO:0000313" key="3">
    <source>
        <dbReference type="Proteomes" id="UP000689967"/>
    </source>
</evidence>
<feature type="compositionally biased region" description="Pro residues" evidence="1">
    <location>
        <begin position="54"/>
        <end position="63"/>
    </location>
</feature>
<evidence type="ECO:0000313" key="2">
    <source>
        <dbReference type="EMBL" id="MBU8543319.1"/>
    </source>
</evidence>
<accession>A0ABS6H3R9</accession>
<name>A0ABS6H3R9_9PROT</name>
<feature type="region of interest" description="Disordered" evidence="1">
    <location>
        <begin position="44"/>
        <end position="63"/>
    </location>
</feature>
<dbReference type="RefSeq" id="WP_216873594.1">
    <property type="nucleotide sequence ID" value="NZ_JAERQM010000001.1"/>
</dbReference>